<dbReference type="InterPro" id="IPR000717">
    <property type="entry name" value="PCI_dom"/>
</dbReference>
<dbReference type="Pfam" id="PF01399">
    <property type="entry name" value="PCI"/>
    <property type="match status" value="1"/>
</dbReference>
<sequence length="407" mass="46851">MSAMAIDTDVSTVLSTLRSETESSELIHIIYQLEDFYERKLWNQLTLALEELYSFPESKENAFRAKIFTQFLSTFQKNLNPIKIVDFLLQSFEAPQDCLDQLETLKSSMVAELTKKLSSRKLENMDELINNEECIVYVNLQIARYSLILDNLSHAEEILESLTTKFESTLQNDYSSKVNAAFYLTRCQYYKIHKNYNKFYTNGLLYLSSIETPLSPEEKEAFCYDLCVSALLGDKIYNFGELILHDILNSISSSESQYFWLYELIQHLNAGDLAKFGQRMAECKEKTPLLAHHQAFLHQKIVIMSLLELISVKSTTNKSLSFKEISSVTGTPEDEVEFLIIKCFSLNLIKGSINQIDQVLMVTWLQPRILNLDQVKTLYNHLVDWDSRVEKLAEDVHKNGGSIWAGV</sequence>
<dbReference type="AlphaFoldDB" id="C4Y2X8"/>
<dbReference type="GeneID" id="8498235"/>
<dbReference type="FunCoup" id="C4Y2X8">
    <property type="interactions" value="1324"/>
</dbReference>
<dbReference type="InterPro" id="IPR036390">
    <property type="entry name" value="WH_DNA-bd_sf"/>
</dbReference>
<dbReference type="InterPro" id="IPR040798">
    <property type="entry name" value="Rpn9_C"/>
</dbReference>
<gene>
    <name evidence="4" type="ORF">CLUG_02891</name>
</gene>
<dbReference type="PANTHER" id="PTHR10539">
    <property type="entry name" value="26S PROTEASOME NON-ATPASE REGULATORY SUBUNIT 13"/>
    <property type="match status" value="1"/>
</dbReference>
<dbReference type="Pfam" id="PF22037">
    <property type="entry name" value="PSD13_N"/>
    <property type="match status" value="1"/>
</dbReference>
<dbReference type="GO" id="GO:0034515">
    <property type="term" value="C:proteasome storage granule"/>
    <property type="evidence" value="ECO:0007669"/>
    <property type="project" value="EnsemblFungi"/>
</dbReference>
<dbReference type="InParanoid" id="C4Y2X8"/>
<dbReference type="OMA" id="SFEDYWE"/>
<evidence type="ECO:0000313" key="5">
    <source>
        <dbReference type="Proteomes" id="UP000007703"/>
    </source>
</evidence>
<dbReference type="PANTHER" id="PTHR10539:SF0">
    <property type="entry name" value="26S PROTEASOME NON-ATPASE REGULATORY SUBUNIT 13"/>
    <property type="match status" value="1"/>
</dbReference>
<dbReference type="SMART" id="SM00088">
    <property type="entry name" value="PINT"/>
    <property type="match status" value="1"/>
</dbReference>
<dbReference type="EMBL" id="CH408078">
    <property type="protein sequence ID" value="EEQ38765.1"/>
    <property type="molecule type" value="Genomic_DNA"/>
</dbReference>
<dbReference type="GO" id="GO:0005829">
    <property type="term" value="C:cytosol"/>
    <property type="evidence" value="ECO:0007669"/>
    <property type="project" value="EnsemblFungi"/>
</dbReference>
<reference evidence="4 5" key="1">
    <citation type="journal article" date="2009" name="Nature">
        <title>Evolution of pathogenicity and sexual reproduction in eight Candida genomes.</title>
        <authorList>
            <person name="Butler G."/>
            <person name="Rasmussen M.D."/>
            <person name="Lin M.F."/>
            <person name="Santos M.A."/>
            <person name="Sakthikumar S."/>
            <person name="Munro C.A."/>
            <person name="Rheinbay E."/>
            <person name="Grabherr M."/>
            <person name="Forche A."/>
            <person name="Reedy J.L."/>
            <person name="Agrafioti I."/>
            <person name="Arnaud M.B."/>
            <person name="Bates S."/>
            <person name="Brown A.J."/>
            <person name="Brunke S."/>
            <person name="Costanzo M.C."/>
            <person name="Fitzpatrick D.A."/>
            <person name="de Groot P.W."/>
            <person name="Harris D."/>
            <person name="Hoyer L.L."/>
            <person name="Hube B."/>
            <person name="Klis F.M."/>
            <person name="Kodira C."/>
            <person name="Lennard N."/>
            <person name="Logue M.E."/>
            <person name="Martin R."/>
            <person name="Neiman A.M."/>
            <person name="Nikolaou E."/>
            <person name="Quail M.A."/>
            <person name="Quinn J."/>
            <person name="Santos M.C."/>
            <person name="Schmitzberger F.F."/>
            <person name="Sherlock G."/>
            <person name="Shah P."/>
            <person name="Silverstein K.A."/>
            <person name="Skrzypek M.S."/>
            <person name="Soll D."/>
            <person name="Staggs R."/>
            <person name="Stansfield I."/>
            <person name="Stumpf M.P."/>
            <person name="Sudbery P.E."/>
            <person name="Srikantha T."/>
            <person name="Zeng Q."/>
            <person name="Berman J."/>
            <person name="Berriman M."/>
            <person name="Heitman J."/>
            <person name="Gow N.A."/>
            <person name="Lorenz M.C."/>
            <person name="Birren B.W."/>
            <person name="Kellis M."/>
            <person name="Cuomo C.A."/>
        </authorList>
    </citation>
    <scope>NUCLEOTIDE SEQUENCE [LARGE SCALE GENOMIC DNA]</scope>
    <source>
        <strain evidence="4 5">ATCC 42720</strain>
    </source>
</reference>
<dbReference type="KEGG" id="clu:CLUG_02891"/>
<organism evidence="4 5">
    <name type="scientific">Clavispora lusitaniae (strain ATCC 42720)</name>
    <name type="common">Yeast</name>
    <name type="synonym">Candida lusitaniae</name>
    <dbReference type="NCBI Taxonomy" id="306902"/>
    <lineage>
        <taxon>Eukaryota</taxon>
        <taxon>Fungi</taxon>
        <taxon>Dikarya</taxon>
        <taxon>Ascomycota</taxon>
        <taxon>Saccharomycotina</taxon>
        <taxon>Pichiomycetes</taxon>
        <taxon>Metschnikowiaceae</taxon>
        <taxon>Clavispora</taxon>
    </lineage>
</organism>
<evidence type="ECO:0000259" key="3">
    <source>
        <dbReference type="PROSITE" id="PS50250"/>
    </source>
</evidence>
<evidence type="ECO:0000256" key="2">
    <source>
        <dbReference type="ARBA" id="ARBA00022942"/>
    </source>
</evidence>
<protein>
    <recommendedName>
        <fullName evidence="3">PCI domain-containing protein</fullName>
    </recommendedName>
</protein>
<evidence type="ECO:0000313" key="4">
    <source>
        <dbReference type="EMBL" id="EEQ38765.1"/>
    </source>
</evidence>
<comment type="similarity">
    <text evidence="1">Belongs to the proteasome subunit S11 family.</text>
</comment>
<dbReference type="InterPro" id="IPR054179">
    <property type="entry name" value="PSD13_N"/>
</dbReference>
<dbReference type="STRING" id="306902.C4Y2X8"/>
<dbReference type="GO" id="GO:0008541">
    <property type="term" value="C:proteasome regulatory particle, lid subcomplex"/>
    <property type="evidence" value="ECO:0007669"/>
    <property type="project" value="EnsemblFungi"/>
</dbReference>
<accession>C4Y2X8</accession>
<dbReference type="GO" id="GO:0005198">
    <property type="term" value="F:structural molecule activity"/>
    <property type="evidence" value="ECO:0007669"/>
    <property type="project" value="EnsemblFungi"/>
</dbReference>
<dbReference type="SUPFAM" id="SSF46785">
    <property type="entry name" value="Winged helix' DNA-binding domain"/>
    <property type="match status" value="1"/>
</dbReference>
<dbReference type="RefSeq" id="XP_002617447.1">
    <property type="nucleotide sequence ID" value="XM_002617401.1"/>
</dbReference>
<dbReference type="GO" id="GO:0043161">
    <property type="term" value="P:proteasome-mediated ubiquitin-dependent protein catabolic process"/>
    <property type="evidence" value="ECO:0007669"/>
    <property type="project" value="EnsemblFungi"/>
</dbReference>
<dbReference type="GO" id="GO:0005634">
    <property type="term" value="C:nucleus"/>
    <property type="evidence" value="ECO:0007669"/>
    <property type="project" value="EnsemblFungi"/>
</dbReference>
<keyword evidence="2" id="KW-0647">Proteasome</keyword>
<evidence type="ECO:0000256" key="1">
    <source>
        <dbReference type="ARBA" id="ARBA00006207"/>
    </source>
</evidence>
<name>C4Y2X8_CLAL4</name>
<dbReference type="Proteomes" id="UP000007703">
    <property type="component" value="Unassembled WGS sequence"/>
</dbReference>
<feature type="domain" description="PCI" evidence="3">
    <location>
        <begin position="196"/>
        <end position="367"/>
    </location>
</feature>
<dbReference type="Pfam" id="PF18261">
    <property type="entry name" value="Rpn9_C"/>
    <property type="match status" value="1"/>
</dbReference>
<dbReference type="InterPro" id="IPR035298">
    <property type="entry name" value="PSMD13"/>
</dbReference>
<proteinExistence type="inferred from homology"/>
<dbReference type="VEuPathDB" id="FungiDB:CLUG_02891"/>
<dbReference type="OrthoDB" id="1093at2759"/>
<dbReference type="PROSITE" id="PS50250">
    <property type="entry name" value="PCI"/>
    <property type="match status" value="1"/>
</dbReference>
<dbReference type="HOGENOM" id="CLU_042989_0_0_1"/>
<dbReference type="GO" id="GO:0043248">
    <property type="term" value="P:proteasome assembly"/>
    <property type="evidence" value="ECO:0007669"/>
    <property type="project" value="EnsemblFungi"/>
</dbReference>